<keyword evidence="1" id="KW-0472">Membrane</keyword>
<organism evidence="2 3">
    <name type="scientific">Vibrio gazogenes</name>
    <dbReference type="NCBI Taxonomy" id="687"/>
    <lineage>
        <taxon>Bacteria</taxon>
        <taxon>Pseudomonadati</taxon>
        <taxon>Pseudomonadota</taxon>
        <taxon>Gammaproteobacteria</taxon>
        <taxon>Vibrionales</taxon>
        <taxon>Vibrionaceae</taxon>
        <taxon>Vibrio</taxon>
    </lineage>
</organism>
<evidence type="ECO:0000256" key="1">
    <source>
        <dbReference type="SAM" id="Phobius"/>
    </source>
</evidence>
<reference evidence="2 3" key="1">
    <citation type="submission" date="2016-12" db="EMBL/GenBank/DDBJ databases">
        <authorList>
            <person name="Song W.-J."/>
            <person name="Kurnit D.M."/>
        </authorList>
    </citation>
    <scope>NUCLEOTIDE SEQUENCE [LARGE SCALE GENOMIC DNA]</scope>
    <source>
        <strain evidence="2 3">ATCC 43942</strain>
    </source>
</reference>
<dbReference type="EMBL" id="CP018835">
    <property type="protein sequence ID" value="ASA55722.1"/>
    <property type="molecule type" value="Genomic_DNA"/>
</dbReference>
<proteinExistence type="predicted"/>
<dbReference type="KEGG" id="vga:BSQ33_08420"/>
<feature type="transmembrane region" description="Helical" evidence="1">
    <location>
        <begin position="6"/>
        <end position="26"/>
    </location>
</feature>
<evidence type="ECO:0000313" key="3">
    <source>
        <dbReference type="Proteomes" id="UP000196708"/>
    </source>
</evidence>
<evidence type="ECO:0000313" key="2">
    <source>
        <dbReference type="EMBL" id="ASA55722.1"/>
    </source>
</evidence>
<dbReference type="AlphaFoldDB" id="A0A1Z2SEX8"/>
<name>A0A1Z2SEX8_VIBGA</name>
<keyword evidence="1" id="KW-0812">Transmembrane</keyword>
<keyword evidence="1" id="KW-1133">Transmembrane helix</keyword>
<gene>
    <name evidence="2" type="ORF">BSQ33_08420</name>
</gene>
<protein>
    <submittedName>
        <fullName evidence="2">Uncharacterized protein</fullName>
    </submittedName>
</protein>
<sequence length="131" mass="15311">MSKRSFVTISLVFVLFLSIFIYALMIQFAEDRQYSQNSLDYLILTPEDIVDIKDLCQTKPQFRYRSADGPKPMMMQLDCHLDTKNLHSYLSQKKYTGDSTHRTYRQGTSEIILTDVQDGTVQSLMFLEYTQ</sequence>
<dbReference type="Proteomes" id="UP000196708">
    <property type="component" value="Chromosome 1"/>
</dbReference>
<accession>A0A1Z2SEX8</accession>